<dbReference type="Gene3D" id="3.40.50.1820">
    <property type="entry name" value="alpha/beta hydrolase"/>
    <property type="match status" value="1"/>
</dbReference>
<accession>A0A7W4YH91</accession>
<dbReference type="SUPFAM" id="SSF53474">
    <property type="entry name" value="alpha/beta-Hydrolases"/>
    <property type="match status" value="1"/>
</dbReference>
<gene>
    <name evidence="2" type="ORF">FHX33_000438</name>
</gene>
<sequence>MEIVLVPGFWLNANAWERVTPAVEAAGHHTHPLTLPGLEAVTSPRAGIGVAEHVAAITAAVDAVGDPSARDVVLVGHSGGGPLANAALDARPDRVARIVFVDSAPLAPGDVIPSGLTPVDGEVPLPDWDDFDDEDLVDLDDPLREAFRRAAVPEPGGVVTGGIELRDDAHRRAVPATVIACEFGESDLRRWVAAGEGFCRELSALDRYDVVELPTGHWPMFTRPEELGAAIAEAAAR</sequence>
<evidence type="ECO:0000313" key="2">
    <source>
        <dbReference type="EMBL" id="MBB2965706.1"/>
    </source>
</evidence>
<name>A0A7W4YH91_LEIAQ</name>
<comment type="caution">
    <text evidence="2">The sequence shown here is derived from an EMBL/GenBank/DDBJ whole genome shotgun (WGS) entry which is preliminary data.</text>
</comment>
<dbReference type="InterPro" id="IPR000073">
    <property type="entry name" value="AB_hydrolase_1"/>
</dbReference>
<protein>
    <submittedName>
        <fullName evidence="2">Pimeloyl-ACP methyl ester carboxylesterase</fullName>
    </submittedName>
</protein>
<dbReference type="PANTHER" id="PTHR37017">
    <property type="entry name" value="AB HYDROLASE-1 DOMAIN-CONTAINING PROTEIN-RELATED"/>
    <property type="match status" value="1"/>
</dbReference>
<keyword evidence="3" id="KW-1185">Reference proteome</keyword>
<evidence type="ECO:0000313" key="3">
    <source>
        <dbReference type="Proteomes" id="UP000538196"/>
    </source>
</evidence>
<dbReference type="AlphaFoldDB" id="A0A7W4YH91"/>
<dbReference type="RefSeq" id="WP_183428112.1">
    <property type="nucleotide sequence ID" value="NZ_JACHVP010000001.1"/>
</dbReference>
<dbReference type="Proteomes" id="UP000538196">
    <property type="component" value="Unassembled WGS sequence"/>
</dbReference>
<proteinExistence type="predicted"/>
<dbReference type="PANTHER" id="PTHR37017:SF3">
    <property type="entry name" value="AB HYDROLASE-1 DOMAIN-CONTAINING PROTEIN"/>
    <property type="match status" value="1"/>
</dbReference>
<dbReference type="InterPro" id="IPR029058">
    <property type="entry name" value="AB_hydrolase_fold"/>
</dbReference>
<feature type="domain" description="AB hydrolase-1" evidence="1">
    <location>
        <begin position="3"/>
        <end position="227"/>
    </location>
</feature>
<reference evidence="2 3" key="1">
    <citation type="submission" date="2020-08" db="EMBL/GenBank/DDBJ databases">
        <title>Sequencing the genomes of 1000 actinobacteria strains.</title>
        <authorList>
            <person name="Klenk H.-P."/>
        </authorList>
    </citation>
    <scope>NUCLEOTIDE SEQUENCE [LARGE SCALE GENOMIC DNA]</scope>
    <source>
        <strain evidence="2 3">DSM 20146</strain>
    </source>
</reference>
<dbReference type="Pfam" id="PF12697">
    <property type="entry name" value="Abhydrolase_6"/>
    <property type="match status" value="1"/>
</dbReference>
<dbReference type="InterPro" id="IPR052897">
    <property type="entry name" value="Sec-Metab_Biosynth_Hydrolase"/>
</dbReference>
<dbReference type="GO" id="GO:0003824">
    <property type="term" value="F:catalytic activity"/>
    <property type="evidence" value="ECO:0007669"/>
    <property type="project" value="UniProtKB-ARBA"/>
</dbReference>
<organism evidence="2 3">
    <name type="scientific">Leifsonia aquatica</name>
    <name type="common">Corynebacterium aquaticum</name>
    <dbReference type="NCBI Taxonomy" id="144185"/>
    <lineage>
        <taxon>Bacteria</taxon>
        <taxon>Bacillati</taxon>
        <taxon>Actinomycetota</taxon>
        <taxon>Actinomycetes</taxon>
        <taxon>Micrococcales</taxon>
        <taxon>Microbacteriaceae</taxon>
        <taxon>Leifsonia</taxon>
    </lineage>
</organism>
<dbReference type="EMBL" id="JACHVP010000001">
    <property type="protein sequence ID" value="MBB2965706.1"/>
    <property type="molecule type" value="Genomic_DNA"/>
</dbReference>
<evidence type="ECO:0000259" key="1">
    <source>
        <dbReference type="Pfam" id="PF12697"/>
    </source>
</evidence>